<dbReference type="Gene3D" id="3.40.50.720">
    <property type="entry name" value="NAD(P)-binding Rossmann-like Domain"/>
    <property type="match status" value="1"/>
</dbReference>
<dbReference type="RefSeq" id="WP_179406781.1">
    <property type="nucleotide sequence ID" value="NZ_BMGF01000006.1"/>
</dbReference>
<organism evidence="3 4">
    <name type="scientific">Novosphingobium marinum</name>
    <dbReference type="NCBI Taxonomy" id="1514948"/>
    <lineage>
        <taxon>Bacteria</taxon>
        <taxon>Pseudomonadati</taxon>
        <taxon>Pseudomonadota</taxon>
        <taxon>Alphaproteobacteria</taxon>
        <taxon>Sphingomonadales</taxon>
        <taxon>Sphingomonadaceae</taxon>
        <taxon>Novosphingobium</taxon>
    </lineage>
</organism>
<dbReference type="PRINTS" id="PR00080">
    <property type="entry name" value="SDRFAMILY"/>
</dbReference>
<dbReference type="PANTHER" id="PTHR45458:SF1">
    <property type="entry name" value="SHORT CHAIN DEHYDROGENASE"/>
    <property type="match status" value="1"/>
</dbReference>
<evidence type="ECO:0000313" key="4">
    <source>
        <dbReference type="Proteomes" id="UP000522081"/>
    </source>
</evidence>
<dbReference type="GO" id="GO:0016616">
    <property type="term" value="F:oxidoreductase activity, acting on the CH-OH group of donors, NAD or NADP as acceptor"/>
    <property type="evidence" value="ECO:0007669"/>
    <property type="project" value="TreeGrafter"/>
</dbReference>
<dbReference type="InterPro" id="IPR002347">
    <property type="entry name" value="SDR_fam"/>
</dbReference>
<dbReference type="PANTHER" id="PTHR45458">
    <property type="entry name" value="SHORT-CHAIN DEHYDROGENASE/REDUCTASE SDR"/>
    <property type="match status" value="1"/>
</dbReference>
<dbReference type="SMART" id="SM00822">
    <property type="entry name" value="PKS_KR"/>
    <property type="match status" value="1"/>
</dbReference>
<proteinExistence type="inferred from homology"/>
<sequence length="231" mass="25235">MKNILITGASRGLGYQMARQFAEQGERVFATCRNPDGAKALQEAAAASDGRLTIHRMDVGEMESVSACREELGDTPIDILINNAGVFGGLATQTFQNMDYDNWARELNIMLMGPFRVIQTFLPNVRAGNDKKIVSLTSQVSAHAYDHLIGYSYATAKAGLNRAMTALAQEMADEDLIFSLLHPGWVKTEMAGDVADLEPAAAAADNIATIRKLTREDSGKFRKWDGGIHPW</sequence>
<evidence type="ECO:0000256" key="1">
    <source>
        <dbReference type="RuleBase" id="RU000363"/>
    </source>
</evidence>
<keyword evidence="4" id="KW-1185">Reference proteome</keyword>
<dbReference type="Pfam" id="PF00106">
    <property type="entry name" value="adh_short"/>
    <property type="match status" value="1"/>
</dbReference>
<name>A0A7Z0BV00_9SPHN</name>
<reference evidence="3 4" key="1">
    <citation type="submission" date="2020-07" db="EMBL/GenBank/DDBJ databases">
        <title>Genomic Encyclopedia of Type Strains, Phase IV (KMG-IV): sequencing the most valuable type-strain genomes for metagenomic binning, comparative biology and taxonomic classification.</title>
        <authorList>
            <person name="Goeker M."/>
        </authorList>
    </citation>
    <scope>NUCLEOTIDE SEQUENCE [LARGE SCALE GENOMIC DNA]</scope>
    <source>
        <strain evidence="3 4">DSM 29043</strain>
    </source>
</reference>
<feature type="domain" description="Ketoreductase" evidence="2">
    <location>
        <begin position="2"/>
        <end position="189"/>
    </location>
</feature>
<dbReference type="Proteomes" id="UP000522081">
    <property type="component" value="Unassembled WGS sequence"/>
</dbReference>
<dbReference type="InterPro" id="IPR036291">
    <property type="entry name" value="NAD(P)-bd_dom_sf"/>
</dbReference>
<dbReference type="InterPro" id="IPR052184">
    <property type="entry name" value="SDR_enzymes"/>
</dbReference>
<dbReference type="EMBL" id="JACBZF010000002">
    <property type="protein sequence ID" value="NYH94835.1"/>
    <property type="molecule type" value="Genomic_DNA"/>
</dbReference>
<accession>A0A7Z0BV00</accession>
<dbReference type="CDD" id="cd05325">
    <property type="entry name" value="carb_red_sniffer_like_SDR_c"/>
    <property type="match status" value="1"/>
</dbReference>
<protein>
    <submittedName>
        <fullName evidence="3">NAD(P)-dependent dehydrogenase (Short-subunit alcohol dehydrogenase family)</fullName>
    </submittedName>
</protein>
<dbReference type="InterPro" id="IPR057326">
    <property type="entry name" value="KR_dom"/>
</dbReference>
<dbReference type="AlphaFoldDB" id="A0A7Z0BV00"/>
<dbReference type="PRINTS" id="PR00081">
    <property type="entry name" value="GDHRDH"/>
</dbReference>
<evidence type="ECO:0000259" key="2">
    <source>
        <dbReference type="SMART" id="SM00822"/>
    </source>
</evidence>
<comment type="caution">
    <text evidence="3">The sequence shown here is derived from an EMBL/GenBank/DDBJ whole genome shotgun (WGS) entry which is preliminary data.</text>
</comment>
<dbReference type="SUPFAM" id="SSF51735">
    <property type="entry name" value="NAD(P)-binding Rossmann-fold domains"/>
    <property type="match status" value="1"/>
</dbReference>
<comment type="similarity">
    <text evidence="1">Belongs to the short-chain dehydrogenases/reductases (SDR) family.</text>
</comment>
<gene>
    <name evidence="3" type="ORF">FHS75_001154</name>
</gene>
<evidence type="ECO:0000313" key="3">
    <source>
        <dbReference type="EMBL" id="NYH94835.1"/>
    </source>
</evidence>